<reference evidence="7 8" key="1">
    <citation type="journal article" date="2010" name="Stand. Genomic Sci.">
        <title>Complete genome sequence of Denitrovibrio acetiphilus type strain (N2460).</title>
        <authorList>
            <person name="Kiss H."/>
            <person name="Lang E."/>
            <person name="Lapidus A."/>
            <person name="Copeland A."/>
            <person name="Nolan M."/>
            <person name="Glavina Del Rio T."/>
            <person name="Chen F."/>
            <person name="Lucas S."/>
            <person name="Tice H."/>
            <person name="Cheng J.F."/>
            <person name="Han C."/>
            <person name="Goodwin L."/>
            <person name="Pitluck S."/>
            <person name="Liolios K."/>
            <person name="Pati A."/>
            <person name="Ivanova N."/>
            <person name="Mavromatis K."/>
            <person name="Chen A."/>
            <person name="Palaniappan K."/>
            <person name="Land M."/>
            <person name="Hauser L."/>
            <person name="Chang Y.J."/>
            <person name="Jeffries C.D."/>
            <person name="Detter J.C."/>
            <person name="Brettin T."/>
            <person name="Spring S."/>
            <person name="Rohde M."/>
            <person name="Goker M."/>
            <person name="Woyke T."/>
            <person name="Bristow J."/>
            <person name="Eisen J.A."/>
            <person name="Markowitz V."/>
            <person name="Hugenholtz P."/>
            <person name="Kyrpides N.C."/>
            <person name="Klenk H.P."/>
        </authorList>
    </citation>
    <scope>NUCLEOTIDE SEQUENCE [LARGE SCALE GENOMIC DNA]</scope>
    <source>
        <strain evidence="8">DSM 12809 / NBRC 114555 / N2460</strain>
    </source>
</reference>
<evidence type="ECO:0000313" key="7">
    <source>
        <dbReference type="EMBL" id="ADD69177.1"/>
    </source>
</evidence>
<comment type="catalytic activity">
    <reaction evidence="5">
        <text>3'-dephospho-CoA + ATP = ADP + CoA + H(+)</text>
        <dbReference type="Rhea" id="RHEA:18245"/>
        <dbReference type="ChEBI" id="CHEBI:15378"/>
        <dbReference type="ChEBI" id="CHEBI:30616"/>
        <dbReference type="ChEBI" id="CHEBI:57287"/>
        <dbReference type="ChEBI" id="CHEBI:57328"/>
        <dbReference type="ChEBI" id="CHEBI:456216"/>
        <dbReference type="EC" id="2.7.1.24"/>
    </reaction>
</comment>
<comment type="function">
    <text evidence="5">Catalyzes the phosphorylation of the 3'-hydroxyl group of dephosphocoenzyme A to form coenzyme A.</text>
</comment>
<dbReference type="UniPathway" id="UPA00241">
    <property type="reaction ID" value="UER00356"/>
</dbReference>
<gene>
    <name evidence="5" type="primary">coaE</name>
    <name evidence="7" type="ordered locus">Dacet_2415</name>
</gene>
<keyword evidence="4 5" id="KW-0173">Coenzyme A biosynthesis</keyword>
<dbReference type="KEGG" id="dap:Dacet_2415"/>
<evidence type="ECO:0000256" key="1">
    <source>
        <dbReference type="ARBA" id="ARBA00009018"/>
    </source>
</evidence>
<keyword evidence="5 7" id="KW-0418">Kinase</keyword>
<comment type="similarity">
    <text evidence="1 5">Belongs to the CoaE family.</text>
</comment>
<evidence type="ECO:0000256" key="3">
    <source>
        <dbReference type="ARBA" id="ARBA00022840"/>
    </source>
</evidence>
<dbReference type="PaxDb" id="522772-Dacet_2415"/>
<comment type="pathway">
    <text evidence="5">Cofactor biosynthesis; coenzyme A biosynthesis; CoA from (R)-pantothenate: step 5/5.</text>
</comment>
<accession>D4H3S5</accession>
<dbReference type="EC" id="2.7.1.24" evidence="5 6"/>
<dbReference type="Gene3D" id="3.40.50.300">
    <property type="entry name" value="P-loop containing nucleotide triphosphate hydrolases"/>
    <property type="match status" value="1"/>
</dbReference>
<evidence type="ECO:0000313" key="8">
    <source>
        <dbReference type="Proteomes" id="UP000002012"/>
    </source>
</evidence>
<feature type="binding site" evidence="5">
    <location>
        <begin position="10"/>
        <end position="15"/>
    </location>
    <ligand>
        <name>ATP</name>
        <dbReference type="ChEBI" id="CHEBI:30616"/>
    </ligand>
</feature>
<dbReference type="GO" id="GO:0004140">
    <property type="term" value="F:dephospho-CoA kinase activity"/>
    <property type="evidence" value="ECO:0007669"/>
    <property type="project" value="UniProtKB-UniRule"/>
</dbReference>
<evidence type="ECO:0000256" key="5">
    <source>
        <dbReference type="HAMAP-Rule" id="MF_00376"/>
    </source>
</evidence>
<keyword evidence="3 5" id="KW-0067">ATP-binding</keyword>
<dbReference type="InterPro" id="IPR027417">
    <property type="entry name" value="P-loop_NTPase"/>
</dbReference>
<keyword evidence="2 5" id="KW-0547">Nucleotide-binding</keyword>
<comment type="subcellular location">
    <subcellularLocation>
        <location evidence="5">Cytoplasm</location>
    </subcellularLocation>
</comment>
<dbReference type="GO" id="GO:0005524">
    <property type="term" value="F:ATP binding"/>
    <property type="evidence" value="ECO:0007669"/>
    <property type="project" value="UniProtKB-UniRule"/>
</dbReference>
<sequence length="205" mass="23258">MYLGLTGNIASGKSTAAKFFEELGCYILDTDDISRIVMQPGQKAYGSIVELFGEDVLNDDKTLNRKAIRKIVFNDPVMLKKLEQIVHPAIGEYERKEIGRIKGRDDKAVIITQAAVTVEAGSQDRFDKLIVVYTDPETQLKRVMERDNITEEDAKKIINAQMPLDEKLKFAHYVIDNSGDLDNLRADVERVFELIKLTKYGMKNK</sequence>
<protein>
    <recommendedName>
        <fullName evidence="5 6">Dephospho-CoA kinase</fullName>
        <ecNumber evidence="5 6">2.7.1.24</ecNumber>
    </recommendedName>
    <alternativeName>
        <fullName evidence="5">Dephosphocoenzyme A kinase</fullName>
    </alternativeName>
</protein>
<proteinExistence type="inferred from homology"/>
<dbReference type="HOGENOM" id="CLU_057180_0_0_0"/>
<dbReference type="PANTHER" id="PTHR10695:SF46">
    <property type="entry name" value="BIFUNCTIONAL COENZYME A SYNTHASE-RELATED"/>
    <property type="match status" value="1"/>
</dbReference>
<dbReference type="CDD" id="cd02022">
    <property type="entry name" value="DPCK"/>
    <property type="match status" value="1"/>
</dbReference>
<name>D4H3S5_DENA2</name>
<keyword evidence="8" id="KW-1185">Reference proteome</keyword>
<organism evidence="7 8">
    <name type="scientific">Denitrovibrio acetiphilus (strain DSM 12809 / NBRC 114555 / N2460)</name>
    <dbReference type="NCBI Taxonomy" id="522772"/>
    <lineage>
        <taxon>Bacteria</taxon>
        <taxon>Pseudomonadati</taxon>
        <taxon>Deferribacterota</taxon>
        <taxon>Deferribacteres</taxon>
        <taxon>Deferribacterales</taxon>
        <taxon>Geovibrionaceae</taxon>
        <taxon>Denitrovibrio</taxon>
    </lineage>
</organism>
<dbReference type="GO" id="GO:0015937">
    <property type="term" value="P:coenzyme A biosynthetic process"/>
    <property type="evidence" value="ECO:0007669"/>
    <property type="project" value="UniProtKB-UniRule"/>
</dbReference>
<dbReference type="PANTHER" id="PTHR10695">
    <property type="entry name" value="DEPHOSPHO-COA KINASE-RELATED"/>
    <property type="match status" value="1"/>
</dbReference>
<keyword evidence="5 7" id="KW-0808">Transferase</keyword>
<dbReference type="GO" id="GO:0005737">
    <property type="term" value="C:cytoplasm"/>
    <property type="evidence" value="ECO:0007669"/>
    <property type="project" value="UniProtKB-SubCell"/>
</dbReference>
<dbReference type="NCBIfam" id="TIGR00152">
    <property type="entry name" value="dephospho-CoA kinase"/>
    <property type="match status" value="1"/>
</dbReference>
<dbReference type="PROSITE" id="PS51219">
    <property type="entry name" value="DPCK"/>
    <property type="match status" value="1"/>
</dbReference>
<dbReference type="HAMAP" id="MF_00376">
    <property type="entry name" value="Dephospho_CoA_kinase"/>
    <property type="match status" value="1"/>
</dbReference>
<dbReference type="InterPro" id="IPR001977">
    <property type="entry name" value="Depp_CoAkinase"/>
</dbReference>
<dbReference type="FunCoup" id="D4H3S5">
    <property type="interactions" value="376"/>
</dbReference>
<dbReference type="Pfam" id="PF01121">
    <property type="entry name" value="CoaE"/>
    <property type="match status" value="1"/>
</dbReference>
<dbReference type="STRING" id="522772.Dacet_2415"/>
<dbReference type="AlphaFoldDB" id="D4H3S5"/>
<dbReference type="Proteomes" id="UP000002012">
    <property type="component" value="Chromosome"/>
</dbReference>
<evidence type="ECO:0000256" key="4">
    <source>
        <dbReference type="ARBA" id="ARBA00022993"/>
    </source>
</evidence>
<dbReference type="RefSeq" id="WP_013011678.1">
    <property type="nucleotide sequence ID" value="NC_013943.1"/>
</dbReference>
<dbReference type="EMBL" id="CP001968">
    <property type="protein sequence ID" value="ADD69177.1"/>
    <property type="molecule type" value="Genomic_DNA"/>
</dbReference>
<dbReference type="eggNOG" id="COG0237">
    <property type="taxonomic scope" value="Bacteria"/>
</dbReference>
<evidence type="ECO:0000256" key="2">
    <source>
        <dbReference type="ARBA" id="ARBA00022741"/>
    </source>
</evidence>
<dbReference type="SUPFAM" id="SSF52540">
    <property type="entry name" value="P-loop containing nucleoside triphosphate hydrolases"/>
    <property type="match status" value="1"/>
</dbReference>
<evidence type="ECO:0000256" key="6">
    <source>
        <dbReference type="NCBIfam" id="TIGR00152"/>
    </source>
</evidence>
<keyword evidence="5" id="KW-0963">Cytoplasm</keyword>
<dbReference type="OrthoDB" id="9812943at2"/>
<dbReference type="InParanoid" id="D4H3S5"/>